<reference evidence="1 2" key="3">
    <citation type="journal article" date="2017" name="Mol. Plant Pathol.">
        <title>A gapless genome sequence of the fungus Botrytis cinerea.</title>
        <authorList>
            <person name="Van Kan J.A."/>
            <person name="Stassen J.H."/>
            <person name="Mosbach A."/>
            <person name="Van Der Lee T.A."/>
            <person name="Faino L."/>
            <person name="Farmer A.D."/>
            <person name="Papasotiriou D.G."/>
            <person name="Zhou S."/>
            <person name="Seidl M.F."/>
            <person name="Cottam E."/>
            <person name="Edel D."/>
            <person name="Hahn M."/>
            <person name="Schwartz D.C."/>
            <person name="Dietrich R.A."/>
            <person name="Widdison S."/>
            <person name="Scalliet G."/>
        </authorList>
    </citation>
    <scope>NUCLEOTIDE SEQUENCE [LARGE SCALE GENOMIC DNA]</scope>
    <source>
        <strain evidence="1 2">B05.10</strain>
    </source>
</reference>
<dbReference type="RefSeq" id="XP_024553033.1">
    <property type="nucleotide sequence ID" value="XM_024697218.1"/>
</dbReference>
<reference evidence="1 2" key="1">
    <citation type="journal article" date="2011" name="PLoS Genet.">
        <title>Genomic analysis of the necrotrophic fungal pathogens Sclerotinia sclerotiorum and Botrytis cinerea.</title>
        <authorList>
            <person name="Amselem J."/>
            <person name="Cuomo C.A."/>
            <person name="van Kan J.A."/>
            <person name="Viaud M."/>
            <person name="Benito E.P."/>
            <person name="Couloux A."/>
            <person name="Coutinho P.M."/>
            <person name="de Vries R.P."/>
            <person name="Dyer P.S."/>
            <person name="Fillinger S."/>
            <person name="Fournier E."/>
            <person name="Gout L."/>
            <person name="Hahn M."/>
            <person name="Kohn L."/>
            <person name="Lapalu N."/>
            <person name="Plummer K.M."/>
            <person name="Pradier J.M."/>
            <person name="Quevillon E."/>
            <person name="Sharon A."/>
            <person name="Simon A."/>
            <person name="ten Have A."/>
            <person name="Tudzynski B."/>
            <person name="Tudzynski P."/>
            <person name="Wincker P."/>
            <person name="Andrew M."/>
            <person name="Anthouard V."/>
            <person name="Beever R.E."/>
            <person name="Beffa R."/>
            <person name="Benoit I."/>
            <person name="Bouzid O."/>
            <person name="Brault B."/>
            <person name="Chen Z."/>
            <person name="Choquer M."/>
            <person name="Collemare J."/>
            <person name="Cotton P."/>
            <person name="Danchin E.G."/>
            <person name="Da Silva C."/>
            <person name="Gautier A."/>
            <person name="Giraud C."/>
            <person name="Giraud T."/>
            <person name="Gonzalez C."/>
            <person name="Grossetete S."/>
            <person name="Guldener U."/>
            <person name="Henrissat B."/>
            <person name="Howlett B.J."/>
            <person name="Kodira C."/>
            <person name="Kretschmer M."/>
            <person name="Lappartient A."/>
            <person name="Leroch M."/>
            <person name="Levis C."/>
            <person name="Mauceli E."/>
            <person name="Neuveglise C."/>
            <person name="Oeser B."/>
            <person name="Pearson M."/>
            <person name="Poulain J."/>
            <person name="Poussereau N."/>
            <person name="Quesneville H."/>
            <person name="Rascle C."/>
            <person name="Schumacher J."/>
            <person name="Segurens B."/>
            <person name="Sexton A."/>
            <person name="Silva E."/>
            <person name="Sirven C."/>
            <person name="Soanes D.M."/>
            <person name="Talbot N.J."/>
            <person name="Templeton M."/>
            <person name="Yandava C."/>
            <person name="Yarden O."/>
            <person name="Zeng Q."/>
            <person name="Rollins J.A."/>
            <person name="Lebrun M.H."/>
            <person name="Dickman M."/>
        </authorList>
    </citation>
    <scope>NUCLEOTIDE SEQUENCE [LARGE SCALE GENOMIC DNA]</scope>
    <source>
        <strain evidence="1 2">B05.10</strain>
    </source>
</reference>
<reference evidence="1 2" key="2">
    <citation type="journal article" date="2012" name="Eukaryot. Cell">
        <title>Genome update of Botrytis cinerea strains B05.10 and T4.</title>
        <authorList>
            <person name="Staats M."/>
            <person name="van Kan J.A."/>
        </authorList>
    </citation>
    <scope>NUCLEOTIDE SEQUENCE [LARGE SCALE GENOMIC DNA]</scope>
    <source>
        <strain evidence="1 2">B05.10</strain>
    </source>
</reference>
<evidence type="ECO:0000313" key="1">
    <source>
        <dbReference type="EMBL" id="ATZ57246.1"/>
    </source>
</evidence>
<dbReference type="Pfam" id="PF11905">
    <property type="entry name" value="DUF3425"/>
    <property type="match status" value="1"/>
</dbReference>
<dbReference type="EMBL" id="CP009818">
    <property type="protein sequence ID" value="ATZ57246.1"/>
    <property type="molecule type" value="Genomic_DNA"/>
</dbReference>
<accession>A0A384K333</accession>
<organism evidence="1 2">
    <name type="scientific">Botryotinia fuckeliana (strain B05.10)</name>
    <name type="common">Noble rot fungus</name>
    <name type="synonym">Botrytis cinerea</name>
    <dbReference type="NCBI Taxonomy" id="332648"/>
    <lineage>
        <taxon>Eukaryota</taxon>
        <taxon>Fungi</taxon>
        <taxon>Dikarya</taxon>
        <taxon>Ascomycota</taxon>
        <taxon>Pezizomycotina</taxon>
        <taxon>Leotiomycetes</taxon>
        <taxon>Helotiales</taxon>
        <taxon>Sclerotiniaceae</taxon>
        <taxon>Botrytis</taxon>
    </lineage>
</organism>
<dbReference type="InterPro" id="IPR021833">
    <property type="entry name" value="DUF3425"/>
</dbReference>
<dbReference type="PANTHER" id="PTHR38116:SF1">
    <property type="entry name" value="BZIP DOMAIN-CONTAINING PROTEIN"/>
    <property type="match status" value="1"/>
</dbReference>
<dbReference type="KEGG" id="bfu:BCIN_14g04020"/>
<dbReference type="AlphaFoldDB" id="A0A384K333"/>
<gene>
    <name evidence="1" type="ORF">BCIN_14g04020</name>
</gene>
<dbReference type="GeneID" id="5428331"/>
<dbReference type="Proteomes" id="UP000001798">
    <property type="component" value="Chromosome 14"/>
</dbReference>
<protein>
    <recommendedName>
        <fullName evidence="3">Aryl-alcohol dehydrogenase protein</fullName>
    </recommendedName>
</protein>
<dbReference type="OrthoDB" id="2245989at2759"/>
<dbReference type="PANTHER" id="PTHR38116">
    <property type="entry name" value="CHROMOSOME 7, WHOLE GENOME SHOTGUN SEQUENCE"/>
    <property type="match status" value="1"/>
</dbReference>
<evidence type="ECO:0000313" key="2">
    <source>
        <dbReference type="Proteomes" id="UP000001798"/>
    </source>
</evidence>
<proteinExistence type="predicted"/>
<dbReference type="VEuPathDB" id="FungiDB:Bcin14g04020"/>
<name>A0A384K333_BOTFB</name>
<evidence type="ECO:0008006" key="3">
    <source>
        <dbReference type="Google" id="ProtNLM"/>
    </source>
</evidence>
<sequence length="334" mass="38452">MEQNLIPLQLMPHQDGILSLDEDWAGVTDKGRRKKMQDRLNQRITRKRKLLNSKIQKERQSQLHNGIPDLSSTPLLPQSDFSCGSHQASELYRATAQRIYPQQILSNINSSNIEDIDSIQACRPDSPETQSFLLHFSIRAYQNYLHPSPSSDNAMALIQFNTTRAFVANAQTLGLTTSSMARTACSRFFVNPTAGHTSFTLDLTSLPVSLHPTPLQREIPHHPWIDLLPIPQLRDNLLRRNNQFDEVELCQEMRGVKSAKLGRKNGIIVWRDPWDESGWELTETFARKWAWVVRGCEGLFRSTDYWRSLREERPLFLMTGNMREEYCGLAEEVF</sequence>
<keyword evidence="2" id="KW-1185">Reference proteome</keyword>